<keyword evidence="3" id="KW-1185">Reference proteome</keyword>
<protein>
    <submittedName>
        <fullName evidence="2">Polyphosphate:AMP phosphotransferase</fullName>
    </submittedName>
</protein>
<dbReference type="InterPro" id="IPR027417">
    <property type="entry name" value="P-loop_NTPase"/>
</dbReference>
<dbReference type="InterPro" id="IPR022489">
    <property type="entry name" value="PolyP_AMP_Tfrase"/>
</dbReference>
<accession>A0A1X7K1V9</accession>
<dbReference type="GO" id="GO:0043751">
    <property type="term" value="F:polyphosphate:AMP phosphotransferase activity"/>
    <property type="evidence" value="ECO:0007669"/>
    <property type="project" value="InterPro"/>
</dbReference>
<dbReference type="EMBL" id="FXBB01000019">
    <property type="protein sequence ID" value="SMG34236.1"/>
    <property type="molecule type" value="Genomic_DNA"/>
</dbReference>
<name>A0A1X7K1V9_9BACT</name>
<dbReference type="PANTHER" id="PTHR34383">
    <property type="entry name" value="POLYPHOSPHATE:AMP PHOSPHOTRANSFERASE-RELATED"/>
    <property type="match status" value="1"/>
</dbReference>
<evidence type="ECO:0000313" key="2">
    <source>
        <dbReference type="EMBL" id="SMG34236.1"/>
    </source>
</evidence>
<dbReference type="RefSeq" id="WP_085544854.1">
    <property type="nucleotide sequence ID" value="NZ_FXBB01000019.1"/>
</dbReference>
<sequence>MLEKVDLSRKLGKKEYRQAVKELGAKIGDLQRRQREAEIPVMVVFEGWEGAGKGAQMNQLILPLDPRGFRVQNVTDSFTSDPFYPPMYPFWNAIPPAGRMSIYNRSWYRKAIDSWREPNEGNRGLERKLEEIRSFERQLADGGYLLIKLFLHIDRSEQKKRLQRLKSDGSKGVRGQDELNAYKNYDSILPVLEEVIRETDRAYAPWTIVEAHDRRFATVKVLSVVARALENRLNQPKVEAAKEPVVLSELEEAVTTPTVLSKVDLSLEPEDNYKKEMASLQRKIRRMEYTLYRKRRPMVLAFEGWDAAGKGGCIKRLTEEMDPRGYEVIPVGAPNDFEKRHHYLWRFWQDFPKAGHVAIFDRTWYGRVLVERVEGYCSPLDWRRAYSEINDMEKQWHDSGAIVMKFWLQIDKDEQLRRFQSREETPEKNWKITDEDWRNREKWDLYEKAVEEMLWRTSTPYAPWTIVEANSKAYGRLKVLRTVLERGEEALEGR</sequence>
<organism evidence="2 3">
    <name type="scientific">Dethiosulfovibrio salsuginis</name>
    <dbReference type="NCBI Taxonomy" id="561720"/>
    <lineage>
        <taxon>Bacteria</taxon>
        <taxon>Thermotogati</taxon>
        <taxon>Synergistota</taxon>
        <taxon>Synergistia</taxon>
        <taxon>Synergistales</taxon>
        <taxon>Dethiosulfovibrionaceae</taxon>
        <taxon>Dethiosulfovibrio</taxon>
    </lineage>
</organism>
<dbReference type="Pfam" id="PF03976">
    <property type="entry name" value="PPK2"/>
    <property type="match status" value="2"/>
</dbReference>
<dbReference type="OrthoDB" id="9775224at2"/>
<proteinExistence type="predicted"/>
<dbReference type="GO" id="GO:0006797">
    <property type="term" value="P:polyphosphate metabolic process"/>
    <property type="evidence" value="ECO:0007669"/>
    <property type="project" value="InterPro"/>
</dbReference>
<dbReference type="SUPFAM" id="SSF52540">
    <property type="entry name" value="P-loop containing nucleoside triphosphate hydrolases"/>
    <property type="match status" value="2"/>
</dbReference>
<gene>
    <name evidence="2" type="ORF">SAMN06275492_11949</name>
</gene>
<keyword evidence="2" id="KW-0808">Transferase</keyword>
<reference evidence="3" key="1">
    <citation type="submission" date="2017-04" db="EMBL/GenBank/DDBJ databases">
        <authorList>
            <person name="Varghese N."/>
            <person name="Submissions S."/>
        </authorList>
    </citation>
    <scope>NUCLEOTIDE SEQUENCE [LARGE SCALE GENOMIC DNA]</scope>
    <source>
        <strain evidence="3">USBA 82</strain>
    </source>
</reference>
<dbReference type="Proteomes" id="UP000193355">
    <property type="component" value="Unassembled WGS sequence"/>
</dbReference>
<dbReference type="NCBIfam" id="TIGR03708">
    <property type="entry name" value="poly_P_AMP_trns"/>
    <property type="match status" value="1"/>
</dbReference>
<dbReference type="InterPro" id="IPR022488">
    <property type="entry name" value="PPK2-related"/>
</dbReference>
<dbReference type="Gene3D" id="3.40.50.300">
    <property type="entry name" value="P-loop containing nucleotide triphosphate hydrolases"/>
    <property type="match status" value="2"/>
</dbReference>
<evidence type="ECO:0000259" key="1">
    <source>
        <dbReference type="Pfam" id="PF03976"/>
    </source>
</evidence>
<dbReference type="STRING" id="561720.SAMN06275492_11949"/>
<evidence type="ECO:0000313" key="3">
    <source>
        <dbReference type="Proteomes" id="UP000193355"/>
    </source>
</evidence>
<dbReference type="PANTHER" id="PTHR34383:SF3">
    <property type="entry name" value="POLYPHOSPHATE:AMP PHOSPHOTRANSFERASE"/>
    <property type="match status" value="1"/>
</dbReference>
<dbReference type="AlphaFoldDB" id="A0A1X7K1V9"/>
<feature type="domain" description="Polyphosphate kinase-2-related" evidence="1">
    <location>
        <begin position="270"/>
        <end position="486"/>
    </location>
</feature>
<feature type="domain" description="Polyphosphate kinase-2-related" evidence="1">
    <location>
        <begin position="11"/>
        <end position="233"/>
    </location>
</feature>